<dbReference type="AlphaFoldDB" id="A0A231HDK9"/>
<name>A0A231HDK9_9NOCA</name>
<protein>
    <submittedName>
        <fullName evidence="1">Uncharacterized protein</fullName>
    </submittedName>
</protein>
<accession>A0A231HDK9</accession>
<comment type="caution">
    <text evidence="1">The sequence shown here is derived from an EMBL/GenBank/DDBJ whole genome shotgun (WGS) entry which is preliminary data.</text>
</comment>
<evidence type="ECO:0000313" key="2">
    <source>
        <dbReference type="Proteomes" id="UP000215506"/>
    </source>
</evidence>
<reference evidence="1 2" key="1">
    <citation type="submission" date="2017-07" db="EMBL/GenBank/DDBJ databases">
        <title>First draft Genome Sequence of Nocardia cerradoensis isolated from human infection.</title>
        <authorList>
            <person name="Carrasco G."/>
        </authorList>
    </citation>
    <scope>NUCLEOTIDE SEQUENCE [LARGE SCALE GENOMIC DNA]</scope>
    <source>
        <strain evidence="1 2">CNM20130759</strain>
    </source>
</reference>
<proteinExistence type="predicted"/>
<organism evidence="1 2">
    <name type="scientific">Nocardia cerradoensis</name>
    <dbReference type="NCBI Taxonomy" id="85688"/>
    <lineage>
        <taxon>Bacteria</taxon>
        <taxon>Bacillati</taxon>
        <taxon>Actinomycetota</taxon>
        <taxon>Actinomycetes</taxon>
        <taxon>Mycobacteriales</taxon>
        <taxon>Nocardiaceae</taxon>
        <taxon>Nocardia</taxon>
    </lineage>
</organism>
<keyword evidence="2" id="KW-1185">Reference proteome</keyword>
<dbReference type="EMBL" id="NGAF01000001">
    <property type="protein sequence ID" value="OXR47001.1"/>
    <property type="molecule type" value="Genomic_DNA"/>
</dbReference>
<gene>
    <name evidence="1" type="ORF">B7C42_00118</name>
</gene>
<evidence type="ECO:0000313" key="1">
    <source>
        <dbReference type="EMBL" id="OXR47001.1"/>
    </source>
</evidence>
<dbReference type="Proteomes" id="UP000215506">
    <property type="component" value="Unassembled WGS sequence"/>
</dbReference>
<sequence>MIDPDDYPCEWTIFVKKENNEPEMQKYPGTLKLFPSISPSGTIIGFKEFWEIDSISGQMSRSLPNAIRYPELRCRLIDRPYEVILFDVVVSDSFGGEAVVVDGGAAIVGVDLPAGDSPKFMGIEIQVTALDAIGGRRPLASSTAPAVAEEWRSGEWSAKGNGESGQRWADDEVEVRHEYDTTARVYDPYEFRVRFSPVLRVNRTTPKDLGYWIDTWVNPLRTIISAATGREETITYVYFLGDLCESGTPDSRAQLFAKGISQTFYYSSDVDVRAAQIAFNVATDGLSLLDVVKRWNAEINAGNPLLQTYNPLMMAAQQHPRGKFLYTMQCLEGLDGFERRLEFDKKLRGHRRERFELIQNLKDAKDLIDSPITAGNLKFAKSAIGGRPSESLASCLGRMISKVPAPDIEITTELSKLHIISDIMLSESAPDTILDAVRIIRNDLAHGNRDYPPRYIDEVAQVFYRLVRAHLLRYLGCSESAQKSALSSDR</sequence>